<comment type="caution">
    <text evidence="1">The sequence shown here is derived from an EMBL/GenBank/DDBJ whole genome shotgun (WGS) entry which is preliminary data.</text>
</comment>
<reference evidence="1 2" key="1">
    <citation type="submission" date="2024-02" db="EMBL/GenBank/DDBJ databases">
        <title>de novo genome assembly of Solanum bulbocastanum strain 11H21.</title>
        <authorList>
            <person name="Hosaka A.J."/>
        </authorList>
    </citation>
    <scope>NUCLEOTIDE SEQUENCE [LARGE SCALE GENOMIC DNA]</scope>
    <source>
        <tissue evidence="1">Young leaves</tissue>
    </source>
</reference>
<protein>
    <submittedName>
        <fullName evidence="1">Uncharacterized protein</fullName>
    </submittedName>
</protein>
<gene>
    <name evidence="1" type="ORF">RDI58_029268</name>
</gene>
<dbReference type="AlphaFoldDB" id="A0AAN8SQ21"/>
<dbReference type="EMBL" id="JBANQN010000012">
    <property type="protein sequence ID" value="KAK6774029.1"/>
    <property type="molecule type" value="Genomic_DNA"/>
</dbReference>
<sequence>MLFSIWCVTEFDGHFIFKVTHLKRDCSRIERITVLLARNKKPEEHQEEKEEVASYCGPMVLIKGMDTNVSSRMKDSRYNSHAKAARAIKLGNARILFGKHVKCSWEATQLQQATPTLYQIMLLENSTVL</sequence>
<evidence type="ECO:0000313" key="1">
    <source>
        <dbReference type="EMBL" id="KAK6774029.1"/>
    </source>
</evidence>
<evidence type="ECO:0000313" key="2">
    <source>
        <dbReference type="Proteomes" id="UP001371456"/>
    </source>
</evidence>
<name>A0AAN8SQ21_SOLBU</name>
<proteinExistence type="predicted"/>
<dbReference type="Proteomes" id="UP001371456">
    <property type="component" value="Unassembled WGS sequence"/>
</dbReference>
<accession>A0AAN8SQ21</accession>
<keyword evidence="2" id="KW-1185">Reference proteome</keyword>
<organism evidence="1 2">
    <name type="scientific">Solanum bulbocastanum</name>
    <name type="common">Wild potato</name>
    <dbReference type="NCBI Taxonomy" id="147425"/>
    <lineage>
        <taxon>Eukaryota</taxon>
        <taxon>Viridiplantae</taxon>
        <taxon>Streptophyta</taxon>
        <taxon>Embryophyta</taxon>
        <taxon>Tracheophyta</taxon>
        <taxon>Spermatophyta</taxon>
        <taxon>Magnoliopsida</taxon>
        <taxon>eudicotyledons</taxon>
        <taxon>Gunneridae</taxon>
        <taxon>Pentapetalae</taxon>
        <taxon>asterids</taxon>
        <taxon>lamiids</taxon>
        <taxon>Solanales</taxon>
        <taxon>Solanaceae</taxon>
        <taxon>Solanoideae</taxon>
        <taxon>Solaneae</taxon>
        <taxon>Solanum</taxon>
    </lineage>
</organism>